<dbReference type="Proteomes" id="UP000308600">
    <property type="component" value="Unassembled WGS sequence"/>
</dbReference>
<evidence type="ECO:0000313" key="2">
    <source>
        <dbReference type="Proteomes" id="UP000308600"/>
    </source>
</evidence>
<dbReference type="EMBL" id="ML208283">
    <property type="protein sequence ID" value="TFK72666.1"/>
    <property type="molecule type" value="Genomic_DNA"/>
</dbReference>
<sequence length="100" mass="11715">WLAEWGGLESWPQHLEATYETALVSGNVDCWVQSVLDHADRGRLLEKLLGQMEMALPHEMWRIRELWRHQTQLISLVVKALTLIEVRVNVIRKSLFNLIQ</sequence>
<accession>A0ACD3B4D7</accession>
<reference evidence="1 2" key="1">
    <citation type="journal article" date="2019" name="Nat. Ecol. Evol.">
        <title>Megaphylogeny resolves global patterns of mushroom evolution.</title>
        <authorList>
            <person name="Varga T."/>
            <person name="Krizsan K."/>
            <person name="Foldi C."/>
            <person name="Dima B."/>
            <person name="Sanchez-Garcia M."/>
            <person name="Sanchez-Ramirez S."/>
            <person name="Szollosi G.J."/>
            <person name="Szarkandi J.G."/>
            <person name="Papp V."/>
            <person name="Albert L."/>
            <person name="Andreopoulos W."/>
            <person name="Angelini C."/>
            <person name="Antonin V."/>
            <person name="Barry K.W."/>
            <person name="Bougher N.L."/>
            <person name="Buchanan P."/>
            <person name="Buyck B."/>
            <person name="Bense V."/>
            <person name="Catcheside P."/>
            <person name="Chovatia M."/>
            <person name="Cooper J."/>
            <person name="Damon W."/>
            <person name="Desjardin D."/>
            <person name="Finy P."/>
            <person name="Geml J."/>
            <person name="Haridas S."/>
            <person name="Hughes K."/>
            <person name="Justo A."/>
            <person name="Karasinski D."/>
            <person name="Kautmanova I."/>
            <person name="Kiss B."/>
            <person name="Kocsube S."/>
            <person name="Kotiranta H."/>
            <person name="LaButti K.M."/>
            <person name="Lechner B.E."/>
            <person name="Liimatainen K."/>
            <person name="Lipzen A."/>
            <person name="Lukacs Z."/>
            <person name="Mihaltcheva S."/>
            <person name="Morgado L.N."/>
            <person name="Niskanen T."/>
            <person name="Noordeloos M.E."/>
            <person name="Ohm R.A."/>
            <person name="Ortiz-Santana B."/>
            <person name="Ovrebo C."/>
            <person name="Racz N."/>
            <person name="Riley R."/>
            <person name="Savchenko A."/>
            <person name="Shiryaev A."/>
            <person name="Soop K."/>
            <person name="Spirin V."/>
            <person name="Szebenyi C."/>
            <person name="Tomsovsky M."/>
            <person name="Tulloss R.E."/>
            <person name="Uehling J."/>
            <person name="Grigoriev I.V."/>
            <person name="Vagvolgyi C."/>
            <person name="Papp T."/>
            <person name="Martin F.M."/>
            <person name="Miettinen O."/>
            <person name="Hibbett D.S."/>
            <person name="Nagy L.G."/>
        </authorList>
    </citation>
    <scope>NUCLEOTIDE SEQUENCE [LARGE SCALE GENOMIC DNA]</scope>
    <source>
        <strain evidence="1 2">NL-1719</strain>
    </source>
</reference>
<keyword evidence="2" id="KW-1185">Reference proteome</keyword>
<organism evidence="1 2">
    <name type="scientific">Pluteus cervinus</name>
    <dbReference type="NCBI Taxonomy" id="181527"/>
    <lineage>
        <taxon>Eukaryota</taxon>
        <taxon>Fungi</taxon>
        <taxon>Dikarya</taxon>
        <taxon>Basidiomycota</taxon>
        <taxon>Agaricomycotina</taxon>
        <taxon>Agaricomycetes</taxon>
        <taxon>Agaricomycetidae</taxon>
        <taxon>Agaricales</taxon>
        <taxon>Pluteineae</taxon>
        <taxon>Pluteaceae</taxon>
        <taxon>Pluteus</taxon>
    </lineage>
</organism>
<evidence type="ECO:0000313" key="1">
    <source>
        <dbReference type="EMBL" id="TFK72666.1"/>
    </source>
</evidence>
<name>A0ACD3B4D7_9AGAR</name>
<protein>
    <submittedName>
        <fullName evidence="1">Uncharacterized protein</fullName>
    </submittedName>
</protein>
<proteinExistence type="predicted"/>
<feature type="non-terminal residue" evidence="1">
    <location>
        <position position="1"/>
    </location>
</feature>
<gene>
    <name evidence="1" type="ORF">BDN72DRAFT_762920</name>
</gene>